<sequence length="139" mass="14234">MITTTPASAAPAPPGQSSGTPTETQAVAGGARLTIDGKSEDFKGQLSCTTSAETTNIVISQPTATIAIAMSQDASNVQSVGIGRVDGVSLSFQEHAAGVEAKATKDGNNYEIKGTAIGYDKDNPDKQITESFEIQVTCP</sequence>
<keyword evidence="5" id="KW-0449">Lipoprotein</keyword>
<dbReference type="AlphaFoldDB" id="A0A6N4WCQ8"/>
<evidence type="ECO:0000256" key="5">
    <source>
        <dbReference type="ARBA" id="ARBA00023288"/>
    </source>
</evidence>
<reference evidence="7 8" key="1">
    <citation type="journal article" date="2019" name="Emerg. Microbes Infect.">
        <title>Comprehensive subspecies identification of 175 nontuberculous mycobacteria species based on 7547 genomic profiles.</title>
        <authorList>
            <person name="Matsumoto Y."/>
            <person name="Kinjo T."/>
            <person name="Motooka D."/>
            <person name="Nabeya D."/>
            <person name="Jung N."/>
            <person name="Uechi K."/>
            <person name="Horii T."/>
            <person name="Iida T."/>
            <person name="Fujita J."/>
            <person name="Nakamura S."/>
        </authorList>
    </citation>
    <scope>NUCLEOTIDE SEQUENCE [LARGE SCALE GENOMIC DNA]</scope>
    <source>
        <strain evidence="7 8">JCM 30275</strain>
    </source>
</reference>
<keyword evidence="2" id="KW-0732">Signal</keyword>
<keyword evidence="4" id="KW-0564">Palmitate</keyword>
<evidence type="ECO:0000313" key="7">
    <source>
        <dbReference type="EMBL" id="BBZ78819.1"/>
    </source>
</evidence>
<dbReference type="Proteomes" id="UP000467249">
    <property type="component" value="Chromosome"/>
</dbReference>
<gene>
    <name evidence="7" type="ORF">MANY_41560</name>
</gene>
<dbReference type="InterPro" id="IPR008691">
    <property type="entry name" value="LpqH"/>
</dbReference>
<proteinExistence type="predicted"/>
<keyword evidence="1" id="KW-1003">Cell membrane</keyword>
<accession>A0A6N4WCQ8</accession>
<organism evidence="7 8">
    <name type="scientific">Mycolicibacterium anyangense</name>
    <dbReference type="NCBI Taxonomy" id="1431246"/>
    <lineage>
        <taxon>Bacteria</taxon>
        <taxon>Bacillati</taxon>
        <taxon>Actinomycetota</taxon>
        <taxon>Actinomycetes</taxon>
        <taxon>Mycobacteriales</taxon>
        <taxon>Mycobacteriaceae</taxon>
        <taxon>Mycolicibacterium</taxon>
    </lineage>
</organism>
<dbReference type="KEGG" id="many:MANY_41560"/>
<dbReference type="Pfam" id="PF05481">
    <property type="entry name" value="Myco_19_kDa"/>
    <property type="match status" value="1"/>
</dbReference>
<protein>
    <recommendedName>
        <fullName evidence="9">Lipoprotein LpqH</fullName>
    </recommendedName>
</protein>
<evidence type="ECO:0000313" key="8">
    <source>
        <dbReference type="Proteomes" id="UP000467249"/>
    </source>
</evidence>
<evidence type="ECO:0000256" key="1">
    <source>
        <dbReference type="ARBA" id="ARBA00022475"/>
    </source>
</evidence>
<dbReference type="EMBL" id="AP022620">
    <property type="protein sequence ID" value="BBZ78819.1"/>
    <property type="molecule type" value="Genomic_DNA"/>
</dbReference>
<dbReference type="GO" id="GO:0016020">
    <property type="term" value="C:membrane"/>
    <property type="evidence" value="ECO:0007669"/>
    <property type="project" value="InterPro"/>
</dbReference>
<evidence type="ECO:0008006" key="9">
    <source>
        <dbReference type="Google" id="ProtNLM"/>
    </source>
</evidence>
<evidence type="ECO:0000256" key="6">
    <source>
        <dbReference type="SAM" id="MobiDB-lite"/>
    </source>
</evidence>
<evidence type="ECO:0000256" key="4">
    <source>
        <dbReference type="ARBA" id="ARBA00023139"/>
    </source>
</evidence>
<feature type="region of interest" description="Disordered" evidence="6">
    <location>
        <begin position="1"/>
        <end position="25"/>
    </location>
</feature>
<evidence type="ECO:0000256" key="2">
    <source>
        <dbReference type="ARBA" id="ARBA00022729"/>
    </source>
</evidence>
<evidence type="ECO:0000256" key="3">
    <source>
        <dbReference type="ARBA" id="ARBA00023136"/>
    </source>
</evidence>
<name>A0A6N4WCQ8_9MYCO</name>
<keyword evidence="3" id="KW-0472">Membrane</keyword>
<keyword evidence="8" id="KW-1185">Reference proteome</keyword>
<feature type="compositionally biased region" description="Low complexity" evidence="6">
    <location>
        <begin position="1"/>
        <end position="22"/>
    </location>
</feature>